<accession>A0AAT9L9A8</accession>
<dbReference type="PANTHER" id="PTHR35795">
    <property type="entry name" value="SLR1885 PROTEIN"/>
    <property type="match status" value="1"/>
</dbReference>
<dbReference type="NCBIfam" id="TIGR00488">
    <property type="entry name" value="bis(5'-nucleosyl)-tetraphosphatase (symmetrical) YqeK"/>
    <property type="match status" value="1"/>
</dbReference>
<dbReference type="AlphaFoldDB" id="A0AAT9L9A8"/>
<evidence type="ECO:0000313" key="8">
    <source>
        <dbReference type="EMBL" id="QUL97616.1"/>
    </source>
</evidence>
<evidence type="ECO:0000256" key="5">
    <source>
        <dbReference type="ARBA" id="ARBA00023004"/>
    </source>
</evidence>
<dbReference type="CDD" id="cd00077">
    <property type="entry name" value="HDc"/>
    <property type="match status" value="1"/>
</dbReference>
<dbReference type="KEGG" id="fcz:IMF26_05655"/>
<sequence>MGLYSIAVSFAEKMVSPQRFCHSVNVAEAAFSIARKVGVDPDRAYLAGILHDIARDFSSGELILAAREEGIILRKEERACPILLHGKVAARIVQARLGIKDEGVLLAIASHATGRPGWTRLEQVVYVADKVEPGRDYPGVEYLREALDRGDFEGALLESLRATITYVAREEKGLVDPQTVVVFNEISQVKA</sequence>
<gene>
    <name evidence="8" type="primary">yqeK</name>
    <name evidence="8" type="ORF">IMF26_05655</name>
</gene>
<feature type="domain" description="HD/PDEase" evidence="7">
    <location>
        <begin position="15"/>
        <end position="143"/>
    </location>
</feature>
<dbReference type="EMBL" id="CP062796">
    <property type="protein sequence ID" value="QUL97616.1"/>
    <property type="molecule type" value="Genomic_DNA"/>
</dbReference>
<keyword evidence="5" id="KW-0408">Iron</keyword>
<keyword evidence="3" id="KW-0547">Nucleotide-binding</keyword>
<reference evidence="8" key="2">
    <citation type="journal article" date="2023" name="Biology">
        <title>Prokaryotic Life Associated with Coal-Fire Gas Vents Revealed by Metagenomics.</title>
        <authorList>
            <person name="Kadnikov V.V."/>
            <person name="Mardanov A.V."/>
            <person name="Beletsky A.V."/>
            <person name="Karnachuk O.V."/>
            <person name="Ravin N.V."/>
        </authorList>
    </citation>
    <scope>NUCLEOTIDE SEQUENCE</scope>
    <source>
        <strain evidence="8">Bu02</strain>
    </source>
</reference>
<dbReference type="EC" id="3.6.1.41" evidence="1"/>
<dbReference type="InterPro" id="IPR051094">
    <property type="entry name" value="Diverse_Catalytic_Enzymes"/>
</dbReference>
<organism evidence="8">
    <name type="scientific">Candidatus Fermentithermobacillus carboniphilus</name>
    <dbReference type="NCBI Taxonomy" id="3085328"/>
    <lineage>
        <taxon>Bacteria</taxon>
        <taxon>Bacillati</taxon>
        <taxon>Bacillota</taxon>
        <taxon>Candidatus Fermentithermobacillia</taxon>
        <taxon>Candidatus Fermentithermobacillales</taxon>
        <taxon>Candidatus Fermentithermobacillaceae</taxon>
        <taxon>Candidatus Fermentithermobacillus</taxon>
    </lineage>
</organism>
<dbReference type="SMART" id="SM00471">
    <property type="entry name" value="HDc"/>
    <property type="match status" value="1"/>
</dbReference>
<keyword evidence="2" id="KW-0479">Metal-binding</keyword>
<dbReference type="GO" id="GO:0008803">
    <property type="term" value="F:bis(5'-nucleosyl)-tetraphosphatase (symmetrical) activity"/>
    <property type="evidence" value="ECO:0007669"/>
    <property type="project" value="UniProtKB-EC"/>
</dbReference>
<dbReference type="PANTHER" id="PTHR35795:SF1">
    <property type="entry name" value="BIS(5'-NUCLEOSYL)-TETRAPHOSPHATASE, SYMMETRICAL"/>
    <property type="match status" value="1"/>
</dbReference>
<dbReference type="NCBIfam" id="TIGR00277">
    <property type="entry name" value="HDIG"/>
    <property type="match status" value="1"/>
</dbReference>
<protein>
    <recommendedName>
        <fullName evidence="1">bis(5'-nucleosyl)-tetraphosphatase (symmetrical)</fullName>
        <ecNumber evidence="1">3.6.1.41</ecNumber>
    </recommendedName>
</protein>
<proteinExistence type="predicted"/>
<dbReference type="SUPFAM" id="SSF109604">
    <property type="entry name" value="HD-domain/PDEase-like"/>
    <property type="match status" value="1"/>
</dbReference>
<evidence type="ECO:0000256" key="3">
    <source>
        <dbReference type="ARBA" id="ARBA00022741"/>
    </source>
</evidence>
<dbReference type="GO" id="GO:0046872">
    <property type="term" value="F:metal ion binding"/>
    <property type="evidence" value="ECO:0007669"/>
    <property type="project" value="UniProtKB-KW"/>
</dbReference>
<evidence type="ECO:0000256" key="6">
    <source>
        <dbReference type="ARBA" id="ARBA00049417"/>
    </source>
</evidence>
<name>A0AAT9L9A8_9FIRM</name>
<dbReference type="InterPro" id="IPR003607">
    <property type="entry name" value="HD/PDEase_dom"/>
</dbReference>
<reference evidence="8" key="1">
    <citation type="submission" date="2020-10" db="EMBL/GenBank/DDBJ databases">
        <authorList>
            <person name="Kadnikov V."/>
            <person name="Beletsky A.V."/>
            <person name="Mardanov A.V."/>
            <person name="Karnachuk O.V."/>
            <person name="Ravin N.V."/>
        </authorList>
    </citation>
    <scope>NUCLEOTIDE SEQUENCE</scope>
    <source>
        <strain evidence="8">Bu02</strain>
    </source>
</reference>
<dbReference type="Gene3D" id="1.10.3210.10">
    <property type="entry name" value="Hypothetical protein af1432"/>
    <property type="match status" value="1"/>
</dbReference>
<dbReference type="Pfam" id="PF01966">
    <property type="entry name" value="HD"/>
    <property type="match status" value="1"/>
</dbReference>
<dbReference type="InterPro" id="IPR006674">
    <property type="entry name" value="HD_domain"/>
</dbReference>
<dbReference type="InterPro" id="IPR006675">
    <property type="entry name" value="HDIG_dom"/>
</dbReference>
<keyword evidence="4 8" id="KW-0378">Hydrolase</keyword>
<comment type="catalytic activity">
    <reaction evidence="6">
        <text>P(1),P(4)-bis(5'-adenosyl) tetraphosphate + H2O = 2 ADP + 2 H(+)</text>
        <dbReference type="Rhea" id="RHEA:24252"/>
        <dbReference type="ChEBI" id="CHEBI:15377"/>
        <dbReference type="ChEBI" id="CHEBI:15378"/>
        <dbReference type="ChEBI" id="CHEBI:58141"/>
        <dbReference type="ChEBI" id="CHEBI:456216"/>
        <dbReference type="EC" id="3.6.1.41"/>
    </reaction>
</comment>
<dbReference type="InterPro" id="IPR005249">
    <property type="entry name" value="YqeK"/>
</dbReference>
<evidence type="ECO:0000256" key="4">
    <source>
        <dbReference type="ARBA" id="ARBA00022801"/>
    </source>
</evidence>
<evidence type="ECO:0000256" key="1">
    <source>
        <dbReference type="ARBA" id="ARBA00012506"/>
    </source>
</evidence>
<dbReference type="GO" id="GO:0000166">
    <property type="term" value="F:nucleotide binding"/>
    <property type="evidence" value="ECO:0007669"/>
    <property type="project" value="UniProtKB-KW"/>
</dbReference>
<evidence type="ECO:0000256" key="2">
    <source>
        <dbReference type="ARBA" id="ARBA00022723"/>
    </source>
</evidence>
<evidence type="ECO:0000259" key="7">
    <source>
        <dbReference type="SMART" id="SM00471"/>
    </source>
</evidence>